<dbReference type="SUPFAM" id="SSF53335">
    <property type="entry name" value="S-adenosyl-L-methionine-dependent methyltransferases"/>
    <property type="match status" value="1"/>
</dbReference>
<dbReference type="Pfam" id="PF01564">
    <property type="entry name" value="Spermine_synth"/>
    <property type="match status" value="1"/>
</dbReference>
<dbReference type="PANTHER" id="PTHR43317">
    <property type="entry name" value="THERMOSPERMINE SYNTHASE ACAULIS5"/>
    <property type="match status" value="1"/>
</dbReference>
<protein>
    <submittedName>
        <fullName evidence="2">Spermidine synthase</fullName>
    </submittedName>
</protein>
<evidence type="ECO:0000313" key="2">
    <source>
        <dbReference type="EMBL" id="MBB1161217.1"/>
    </source>
</evidence>
<dbReference type="Proteomes" id="UP000586093">
    <property type="component" value="Unassembled WGS sequence"/>
</dbReference>
<evidence type="ECO:0000256" key="1">
    <source>
        <dbReference type="ARBA" id="ARBA00023115"/>
    </source>
</evidence>
<keyword evidence="3" id="KW-1185">Reference proteome</keyword>
<dbReference type="Gene3D" id="3.40.50.150">
    <property type="entry name" value="Vaccinia Virus protein VP39"/>
    <property type="match status" value="1"/>
</dbReference>
<evidence type="ECO:0000313" key="3">
    <source>
        <dbReference type="Proteomes" id="UP000586093"/>
    </source>
</evidence>
<gene>
    <name evidence="2" type="ORF">H4F90_04395</name>
</gene>
<accession>A0A839HG71</accession>
<sequence length="223" mass="24769">MRIRSPWKIELDYVQRMMAALLLRRGPLEPQPGEALPHAVQLGLGAAALTKACHQTLRWRSTAVELNPQVVQACRQWFKLPPDDARLAVVVADAADWVRQPAQLGTADLLCVDLYDHDAAAPVLDDEVFYRDCRAVLGEDGVMSVNVFGWRAHLAGSLRRLRAAFGAAHVAWLPPTEEGNTVLLAWRDGPWPERETLAARAAELQRVMKLPASRWARSLSRSG</sequence>
<name>A0A839HG71_9BURK</name>
<proteinExistence type="predicted"/>
<dbReference type="AlphaFoldDB" id="A0A839HG71"/>
<dbReference type="InterPro" id="IPR029063">
    <property type="entry name" value="SAM-dependent_MTases_sf"/>
</dbReference>
<dbReference type="EMBL" id="JACIVI010000001">
    <property type="protein sequence ID" value="MBB1161217.1"/>
    <property type="molecule type" value="Genomic_DNA"/>
</dbReference>
<reference evidence="2 3" key="1">
    <citation type="submission" date="2020-08" db="EMBL/GenBank/DDBJ databases">
        <title>Aquariorum lacteus gen. nov., sp. nov., a new member of the family Comamonadaceae, isolated from freshwater aquarium.</title>
        <authorList>
            <person name="Chun S.-J."/>
        </authorList>
    </citation>
    <scope>NUCLEOTIDE SEQUENCE [LARGE SCALE GENOMIC DNA]</scope>
    <source>
        <strain evidence="2 3">SJAQ100</strain>
    </source>
</reference>
<comment type="caution">
    <text evidence="2">The sequence shown here is derived from an EMBL/GenBank/DDBJ whole genome shotgun (WGS) entry which is preliminary data.</text>
</comment>
<organism evidence="2 3">
    <name type="scientific">Aquariibacter albus</name>
    <dbReference type="NCBI Taxonomy" id="2759899"/>
    <lineage>
        <taxon>Bacteria</taxon>
        <taxon>Pseudomonadati</taxon>
        <taxon>Pseudomonadota</taxon>
        <taxon>Betaproteobacteria</taxon>
        <taxon>Burkholderiales</taxon>
        <taxon>Sphaerotilaceae</taxon>
        <taxon>Aquariibacter</taxon>
    </lineage>
</organism>
<dbReference type="GO" id="GO:0006596">
    <property type="term" value="P:polyamine biosynthetic process"/>
    <property type="evidence" value="ECO:0007669"/>
    <property type="project" value="UniProtKB-KW"/>
</dbReference>
<dbReference type="PANTHER" id="PTHR43317:SF1">
    <property type="entry name" value="THERMOSPERMINE SYNTHASE ACAULIS5"/>
    <property type="match status" value="1"/>
</dbReference>
<keyword evidence="1" id="KW-0620">Polyamine biosynthesis</keyword>